<accession>A0ABV0L0G5</accession>
<evidence type="ECO:0000313" key="3">
    <source>
        <dbReference type="Proteomes" id="UP001471651"/>
    </source>
</evidence>
<keyword evidence="1" id="KW-1133">Transmembrane helix</keyword>
<dbReference type="EMBL" id="JBDYKN010000008">
    <property type="protein sequence ID" value="MEP7729915.1"/>
    <property type="molecule type" value="Genomic_DNA"/>
</dbReference>
<keyword evidence="1" id="KW-0472">Membrane</keyword>
<comment type="caution">
    <text evidence="2">The sequence shown here is derived from an EMBL/GenBank/DDBJ whole genome shotgun (WGS) entry which is preliminary data.</text>
</comment>
<dbReference type="Proteomes" id="UP001471651">
    <property type="component" value="Unassembled WGS sequence"/>
</dbReference>
<feature type="transmembrane region" description="Helical" evidence="1">
    <location>
        <begin position="20"/>
        <end position="40"/>
    </location>
</feature>
<evidence type="ECO:0000313" key="2">
    <source>
        <dbReference type="EMBL" id="MEP7729915.1"/>
    </source>
</evidence>
<keyword evidence="1" id="KW-0812">Transmembrane</keyword>
<evidence type="ECO:0000256" key="1">
    <source>
        <dbReference type="SAM" id="Phobius"/>
    </source>
</evidence>
<keyword evidence="3" id="KW-1185">Reference proteome</keyword>
<proteinExistence type="predicted"/>
<protein>
    <submittedName>
        <fullName evidence="2">Uncharacterized protein</fullName>
    </submittedName>
</protein>
<organism evidence="2 3">
    <name type="scientific">Marinomonas primoryensis</name>
    <dbReference type="NCBI Taxonomy" id="178399"/>
    <lineage>
        <taxon>Bacteria</taxon>
        <taxon>Pseudomonadati</taxon>
        <taxon>Pseudomonadota</taxon>
        <taxon>Gammaproteobacteria</taxon>
        <taxon>Oceanospirillales</taxon>
        <taxon>Oceanospirillaceae</taxon>
        <taxon>Marinomonas</taxon>
    </lineage>
</organism>
<gene>
    <name evidence="2" type="ORF">ABKW32_10695</name>
</gene>
<name>A0ABV0L0G5_9GAMM</name>
<dbReference type="RefSeq" id="WP_348577037.1">
    <property type="nucleotide sequence ID" value="NZ_JBDYKN010000008.1"/>
</dbReference>
<reference evidence="2 3" key="1">
    <citation type="submission" date="2024-05" db="EMBL/GenBank/DDBJ databases">
        <authorList>
            <person name="Busch G.E."/>
            <person name="Sharma I."/>
        </authorList>
    </citation>
    <scope>NUCLEOTIDE SEQUENCE [LARGE SCALE GENOMIC DNA]</scope>
    <source>
        <strain evidence="2 3">23GB23</strain>
    </source>
</reference>
<sequence>MKTTPPLTFQKIKQIFSHYIIKLLILLLFIGGINGCQLLSKKEYKVQLDYQKYISGNKYELIVKDKTDEYALFYEGYNQAEYKTIYLPKQIEGNWLKEPEDGPAIFYRISAGIDQTKAAEKVQTLRHYNDDELDPLTLEINNNRVRLLLSMQCPISAECQVNNEDDPNHWLTQSAVNAKVILFDEEAESSLEPFPGSDRDSRRISIQYHSPDTKLFLTDTDGRRRRLGNMGDLTRIDGGWRYHAKPDGSSEYKSRYFRIDAVINTDVAKERINRFKSAFTAYQLKDYDSFTVIYIKDDDNSVAIYYQLGCRPEECVKAVENDLSGLSVLFGKNYAGVLLFEGKGEEVFYFINKSHYLNENANQGINRNYGSGGGPIWYIIGLFDWLFN</sequence>